<dbReference type="WBParaSite" id="HPBE_0000104701-mRNA-1">
    <property type="protein sequence ID" value="HPBE_0000104701-mRNA-1"/>
    <property type="gene ID" value="HPBE_0000104701"/>
</dbReference>
<evidence type="ECO:0000256" key="1">
    <source>
        <dbReference type="ARBA" id="ARBA00009431"/>
    </source>
</evidence>
<evidence type="ECO:0000313" key="6">
    <source>
        <dbReference type="WBParaSite" id="HPBE_0000104701-mRNA-1"/>
    </source>
</evidence>
<comment type="similarity">
    <text evidence="1 2">Belongs to the peptidase S10 family.</text>
</comment>
<keyword evidence="3" id="KW-0732">Signal</keyword>
<dbReference type="InterPro" id="IPR018202">
    <property type="entry name" value="Ser_caboxypep_ser_AS"/>
</dbReference>
<dbReference type="EMBL" id="UZAH01001006">
    <property type="protein sequence ID" value="VDO19430.1"/>
    <property type="molecule type" value="Genomic_DNA"/>
</dbReference>
<keyword evidence="2" id="KW-0645">Protease</keyword>
<name>A0A183F4F5_HELPZ</name>
<dbReference type="PANTHER" id="PTHR11802:SF70">
    <property type="entry name" value="SERINE CARBOXYPEPTIDASE CTSA-3.1"/>
    <property type="match status" value="1"/>
</dbReference>
<dbReference type="Gene3D" id="3.40.50.1820">
    <property type="entry name" value="alpha/beta hydrolase"/>
    <property type="match status" value="1"/>
</dbReference>
<dbReference type="EC" id="3.4.16.-" evidence="2"/>
<dbReference type="GO" id="GO:0004185">
    <property type="term" value="F:serine-type carboxypeptidase activity"/>
    <property type="evidence" value="ECO:0007669"/>
    <property type="project" value="UniProtKB-UniRule"/>
</dbReference>
<evidence type="ECO:0000256" key="2">
    <source>
        <dbReference type="RuleBase" id="RU361156"/>
    </source>
</evidence>
<dbReference type="OrthoDB" id="443318at2759"/>
<feature type="chain" id="PRO_5044551249" description="Carboxypeptidase" evidence="3">
    <location>
        <begin position="16"/>
        <end position="424"/>
    </location>
</feature>
<dbReference type="SUPFAM" id="SSF53474">
    <property type="entry name" value="alpha/beta-Hydrolases"/>
    <property type="match status" value="1"/>
</dbReference>
<dbReference type="Pfam" id="PF00450">
    <property type="entry name" value="Peptidase_S10"/>
    <property type="match status" value="2"/>
</dbReference>
<dbReference type="GO" id="GO:0006508">
    <property type="term" value="P:proteolysis"/>
    <property type="evidence" value="ECO:0007669"/>
    <property type="project" value="UniProtKB-KW"/>
</dbReference>
<gene>
    <name evidence="4" type="ORF">HPBE_LOCUS1048</name>
</gene>
<evidence type="ECO:0000313" key="5">
    <source>
        <dbReference type="Proteomes" id="UP000050761"/>
    </source>
</evidence>
<accession>A0A183F4F5</accession>
<dbReference type="Proteomes" id="UP000050761">
    <property type="component" value="Unassembled WGS sequence"/>
</dbReference>
<reference evidence="6" key="2">
    <citation type="submission" date="2019-09" db="UniProtKB">
        <authorList>
            <consortium name="WormBaseParasite"/>
        </authorList>
    </citation>
    <scope>IDENTIFICATION</scope>
</reference>
<organism evidence="5 6">
    <name type="scientific">Heligmosomoides polygyrus</name>
    <name type="common">Parasitic roundworm</name>
    <dbReference type="NCBI Taxonomy" id="6339"/>
    <lineage>
        <taxon>Eukaryota</taxon>
        <taxon>Metazoa</taxon>
        <taxon>Ecdysozoa</taxon>
        <taxon>Nematoda</taxon>
        <taxon>Chromadorea</taxon>
        <taxon>Rhabditida</taxon>
        <taxon>Rhabditina</taxon>
        <taxon>Rhabditomorpha</taxon>
        <taxon>Strongyloidea</taxon>
        <taxon>Heligmosomidae</taxon>
        <taxon>Heligmosomoides</taxon>
    </lineage>
</organism>
<proteinExistence type="inferred from homology"/>
<evidence type="ECO:0000313" key="4">
    <source>
        <dbReference type="EMBL" id="VDO19430.1"/>
    </source>
</evidence>
<dbReference type="PRINTS" id="PR00724">
    <property type="entry name" value="CRBOXYPTASEC"/>
</dbReference>
<keyword evidence="5" id="KW-1185">Reference proteome</keyword>
<dbReference type="PROSITE" id="PS00131">
    <property type="entry name" value="CARBOXYPEPT_SER_SER"/>
    <property type="match status" value="1"/>
</dbReference>
<keyword evidence="2" id="KW-0121">Carboxypeptidase</keyword>
<evidence type="ECO:0000256" key="3">
    <source>
        <dbReference type="SAM" id="SignalP"/>
    </source>
</evidence>
<dbReference type="Gene3D" id="3.40.50.12670">
    <property type="match status" value="1"/>
</dbReference>
<protein>
    <recommendedName>
        <fullName evidence="2">Carboxypeptidase</fullName>
        <ecNumber evidence="2">3.4.16.-</ecNumber>
    </recommendedName>
</protein>
<keyword evidence="2" id="KW-0378">Hydrolase</keyword>
<dbReference type="InterPro" id="IPR001563">
    <property type="entry name" value="Peptidase_S10"/>
</dbReference>
<sequence>MLCCVFLALLPCVFAQGEKDLVSNLPGLQFDVNFKTYSGYLKANQENTWHMHYMLTESKDNPDTDPVLVWFNGGPGCSSYAGLFEELGPFYVNFGGDTLYENKYSWNAKANVLYLESPIGVGFSYDSVHDSYFAADDSQTALQNYNALKDFFETVQPKYKNRTFFLSGESYAGIYIPMLSQLLVEGINNSSFPNNNFQSNGIDFTGDNSTCGEKLSPLITVPANMFPYNYYEDCYESALIEAPAPPSPRYRAEFQGTSDIAKNTATLMNYISTDSQWGYPCWNEEALLSYSNRRDVQDALHIPDAWRKQANGQYNWTDCNDNIYDNYQLTFNTTNAFFDYVLKNVKTPNFRFLIYNGDVDTVCNYLGDAWHMQDVASSALLQVTEHHLRCSLDIPTTHSVRNQFGAKQAGLAPPASTSTLYFFA</sequence>
<reference evidence="4 5" key="1">
    <citation type="submission" date="2018-11" db="EMBL/GenBank/DDBJ databases">
        <authorList>
            <consortium name="Pathogen Informatics"/>
        </authorList>
    </citation>
    <scope>NUCLEOTIDE SEQUENCE [LARGE SCALE GENOMIC DNA]</scope>
</reference>
<feature type="signal peptide" evidence="3">
    <location>
        <begin position="1"/>
        <end position="15"/>
    </location>
</feature>
<dbReference type="AlphaFoldDB" id="A0A183F4F5"/>
<accession>A0A3P7TBX7</accession>
<dbReference type="PANTHER" id="PTHR11802">
    <property type="entry name" value="SERINE PROTEASE FAMILY S10 SERINE CARBOXYPEPTIDASE"/>
    <property type="match status" value="1"/>
</dbReference>
<dbReference type="InterPro" id="IPR029058">
    <property type="entry name" value="AB_hydrolase_fold"/>
</dbReference>